<feature type="transmembrane region" description="Helical" evidence="9">
    <location>
        <begin position="356"/>
        <end position="375"/>
    </location>
</feature>
<dbReference type="Proteomes" id="UP000184052">
    <property type="component" value="Unassembled WGS sequence"/>
</dbReference>
<dbReference type="InterPro" id="IPR050277">
    <property type="entry name" value="Sodium:Solute_Symporter"/>
</dbReference>
<dbReference type="AlphaFoldDB" id="A0A1M6AT31"/>
<evidence type="ECO:0000256" key="6">
    <source>
        <dbReference type="ARBA" id="ARBA00022989"/>
    </source>
</evidence>
<evidence type="ECO:0000256" key="9">
    <source>
        <dbReference type="SAM" id="Phobius"/>
    </source>
</evidence>
<dbReference type="Gene3D" id="1.20.1730.10">
    <property type="entry name" value="Sodium/glucose cotransporter"/>
    <property type="match status" value="1"/>
</dbReference>
<evidence type="ECO:0000256" key="3">
    <source>
        <dbReference type="ARBA" id="ARBA00022448"/>
    </source>
</evidence>
<feature type="transmembrane region" description="Helical" evidence="9">
    <location>
        <begin position="222"/>
        <end position="246"/>
    </location>
</feature>
<dbReference type="PANTHER" id="PTHR48086:SF7">
    <property type="entry name" value="SODIUM-SOLUTE SYMPORTER-RELATED"/>
    <property type="match status" value="1"/>
</dbReference>
<organism evidence="10 11">
    <name type="scientific">Dethiosulfatibacter aminovorans DSM 17477</name>
    <dbReference type="NCBI Taxonomy" id="1121476"/>
    <lineage>
        <taxon>Bacteria</taxon>
        <taxon>Bacillati</taxon>
        <taxon>Bacillota</taxon>
        <taxon>Tissierellia</taxon>
        <taxon>Dethiosulfatibacter</taxon>
    </lineage>
</organism>
<name>A0A1M6AT31_9FIRM</name>
<evidence type="ECO:0000256" key="7">
    <source>
        <dbReference type="ARBA" id="ARBA00023136"/>
    </source>
</evidence>
<evidence type="ECO:0000256" key="2">
    <source>
        <dbReference type="ARBA" id="ARBA00006434"/>
    </source>
</evidence>
<feature type="transmembrane region" description="Helical" evidence="9">
    <location>
        <begin position="439"/>
        <end position="462"/>
    </location>
</feature>
<keyword evidence="7 9" id="KW-0472">Membrane</keyword>
<feature type="transmembrane region" description="Helical" evidence="9">
    <location>
        <begin position="267"/>
        <end position="287"/>
    </location>
</feature>
<evidence type="ECO:0000313" key="11">
    <source>
        <dbReference type="Proteomes" id="UP000184052"/>
    </source>
</evidence>
<dbReference type="STRING" id="1121476.SAMN02745751_00237"/>
<reference evidence="10 11" key="1">
    <citation type="submission" date="2016-11" db="EMBL/GenBank/DDBJ databases">
        <authorList>
            <person name="Jaros S."/>
            <person name="Januszkiewicz K."/>
            <person name="Wedrychowicz H."/>
        </authorList>
    </citation>
    <scope>NUCLEOTIDE SEQUENCE [LARGE SCALE GENOMIC DNA]</scope>
    <source>
        <strain evidence="10 11">DSM 17477</strain>
    </source>
</reference>
<feature type="transmembrane region" description="Helical" evidence="9">
    <location>
        <begin position="45"/>
        <end position="67"/>
    </location>
</feature>
<feature type="transmembrane region" description="Helical" evidence="9">
    <location>
        <begin position="148"/>
        <end position="169"/>
    </location>
</feature>
<dbReference type="GO" id="GO:0046942">
    <property type="term" value="P:carboxylic acid transport"/>
    <property type="evidence" value="ECO:0007669"/>
    <property type="project" value="UniProtKB-ARBA"/>
</dbReference>
<dbReference type="InterPro" id="IPR038377">
    <property type="entry name" value="Na/Glc_symporter_sf"/>
</dbReference>
<evidence type="ECO:0000256" key="1">
    <source>
        <dbReference type="ARBA" id="ARBA00004141"/>
    </source>
</evidence>
<comment type="similarity">
    <text evidence="2 8">Belongs to the sodium:solute symporter (SSF) (TC 2.A.21) family.</text>
</comment>
<keyword evidence="6 9" id="KW-1133">Transmembrane helix</keyword>
<keyword evidence="4" id="KW-1003">Cell membrane</keyword>
<evidence type="ECO:0000313" key="10">
    <source>
        <dbReference type="EMBL" id="SHI39587.1"/>
    </source>
</evidence>
<dbReference type="InterPro" id="IPR001734">
    <property type="entry name" value="Na/solute_symporter"/>
</dbReference>
<dbReference type="CDD" id="cd10322">
    <property type="entry name" value="SLC5sbd"/>
    <property type="match status" value="1"/>
</dbReference>
<evidence type="ECO:0000256" key="8">
    <source>
        <dbReference type="RuleBase" id="RU362091"/>
    </source>
</evidence>
<feature type="transmembrane region" description="Helical" evidence="9">
    <location>
        <begin position="307"/>
        <end position="335"/>
    </location>
</feature>
<feature type="transmembrane region" description="Helical" evidence="9">
    <location>
        <begin position="6"/>
        <end position="24"/>
    </location>
</feature>
<feature type="transmembrane region" description="Helical" evidence="9">
    <location>
        <begin position="381"/>
        <end position="403"/>
    </location>
</feature>
<evidence type="ECO:0000256" key="4">
    <source>
        <dbReference type="ARBA" id="ARBA00022475"/>
    </source>
</evidence>
<dbReference type="PROSITE" id="PS50283">
    <property type="entry name" value="NA_SOLUT_SYMP_3"/>
    <property type="match status" value="1"/>
</dbReference>
<sequence length="481" mass="51385">MGLGFFDMAIIVVYFISVLGIGFMSSKKIDSFDDYAVAGRQIPTALLFATMAATATGGGATIGRVSYAYHTGIVIFFVTIGFVLNQVLTGVFIAPKMREMGNIYTVGDIMGYYYGKAGRLVTGIFTFVYSISIFGVQILAMGKILQTITGFGLIPLTVGASAIVVLYTWAGGMWAVIYTDAVQFIVLATGITMAALLTYSRVGGGDALMAGLDEMHLSITAGWPMLKLIAFFLTFLLGEALAPFYVQRYLTTKDPGSTRKGVTLFGLYYGFFTILAIVIGLAGVILLPDIDPDMVMSTVVKEFLPTGVVGIVFGAMLAAIMSTGDSILNNTAVIFTRDIYHKFINEKADNRTMLKVSKLVTIIVGAGGIIAAITVPSVMDLMIYTYYLWAPSIIPPIVIALLWGDALERKVSPYAGLPAIVSGMAVTLIWGPIGLGEPMGVPALIAGIIANLIVFSLMQAIAGRKTATGYFKPEDIEEEVS</sequence>
<dbReference type="InterPro" id="IPR018212">
    <property type="entry name" value="Na/solute_symporter_CS"/>
</dbReference>
<dbReference type="OrthoDB" id="9789704at2"/>
<gene>
    <name evidence="10" type="ORF">SAMN02745751_00237</name>
</gene>
<dbReference type="GO" id="GO:0022857">
    <property type="term" value="F:transmembrane transporter activity"/>
    <property type="evidence" value="ECO:0007669"/>
    <property type="project" value="InterPro"/>
</dbReference>
<comment type="subcellular location">
    <subcellularLocation>
        <location evidence="1">Membrane</location>
        <topology evidence="1">Multi-pass membrane protein</topology>
    </subcellularLocation>
</comment>
<feature type="transmembrane region" description="Helical" evidence="9">
    <location>
        <begin position="181"/>
        <end position="202"/>
    </location>
</feature>
<feature type="transmembrane region" description="Helical" evidence="9">
    <location>
        <begin position="120"/>
        <end position="142"/>
    </location>
</feature>
<dbReference type="Pfam" id="PF00474">
    <property type="entry name" value="SSF"/>
    <property type="match status" value="1"/>
</dbReference>
<keyword evidence="5 9" id="KW-0812">Transmembrane</keyword>
<dbReference type="PROSITE" id="PS00456">
    <property type="entry name" value="NA_SOLUT_SYMP_1"/>
    <property type="match status" value="1"/>
</dbReference>
<dbReference type="GO" id="GO:0005886">
    <property type="term" value="C:plasma membrane"/>
    <property type="evidence" value="ECO:0007669"/>
    <property type="project" value="TreeGrafter"/>
</dbReference>
<dbReference type="EMBL" id="FQZL01000004">
    <property type="protein sequence ID" value="SHI39587.1"/>
    <property type="molecule type" value="Genomic_DNA"/>
</dbReference>
<dbReference type="PANTHER" id="PTHR48086">
    <property type="entry name" value="SODIUM/PROLINE SYMPORTER-RELATED"/>
    <property type="match status" value="1"/>
</dbReference>
<accession>A0A1M6AT31</accession>
<feature type="transmembrane region" description="Helical" evidence="9">
    <location>
        <begin position="73"/>
        <end position="94"/>
    </location>
</feature>
<protein>
    <submittedName>
        <fullName evidence="10">Solute:Na+ symporter, SSS family</fullName>
    </submittedName>
</protein>
<keyword evidence="3" id="KW-0813">Transport</keyword>
<dbReference type="RefSeq" id="WP_073045831.1">
    <property type="nucleotide sequence ID" value="NZ_FQZL01000004.1"/>
</dbReference>
<evidence type="ECO:0000256" key="5">
    <source>
        <dbReference type="ARBA" id="ARBA00022692"/>
    </source>
</evidence>
<feature type="transmembrane region" description="Helical" evidence="9">
    <location>
        <begin position="415"/>
        <end position="433"/>
    </location>
</feature>
<keyword evidence="11" id="KW-1185">Reference proteome</keyword>
<proteinExistence type="inferred from homology"/>